<sequence>MTEYLPFILFASVFGLLLLGYPVAFTLGGVSLIFGYFTFGLNFFQLLPLRVWGTMTNYVLIAVPLFVYMGLMLEKSGLAEELLETMALLFGRLRGGLAISVIMVGAVLAASTGIVGATVVTMGLLSLPTMLKRGYSPELATGTICAAGTLGQIIPPSIVLVLLGSIMNISIGDMFVGAVIPGVLLVVLYMVWIGIIAVLSPQSAPAMPAEELAAFTGLAMVKRILRAVLLPAFLILAVLGSIFAGVASPTEAAAVGAAGATLLTIWQKKLNMQTLKDVMRGTNILTCMVFVLLVGATAFGLVFRGMGGDRTITQMILDSQMGPHMFLFLVMLVVFVAGFFIDFIEITFIIVPVVTPIFEHLGIDLLWVGILLAMNLQTSFLTPPFGFSLFYLKGVAPPEVTTGHIYKGIVPYIVIQLIALLVVVFWPESVTWLPQAMAKKP</sequence>
<keyword evidence="3" id="KW-0997">Cell inner membrane</keyword>
<keyword evidence="5 7" id="KW-1133">Transmembrane helix</keyword>
<organism evidence="9 10">
    <name type="scientific">Desulfuromonas versatilis</name>
    <dbReference type="NCBI Taxonomy" id="2802975"/>
    <lineage>
        <taxon>Bacteria</taxon>
        <taxon>Pseudomonadati</taxon>
        <taxon>Thermodesulfobacteriota</taxon>
        <taxon>Desulfuromonadia</taxon>
        <taxon>Desulfuromonadales</taxon>
        <taxon>Desulfuromonadaceae</taxon>
        <taxon>Desulfuromonas</taxon>
    </lineage>
</organism>
<dbReference type="RefSeq" id="WP_221250741.1">
    <property type="nucleotide sequence ID" value="NZ_AP024355.1"/>
</dbReference>
<evidence type="ECO:0000256" key="7">
    <source>
        <dbReference type="SAM" id="Phobius"/>
    </source>
</evidence>
<dbReference type="PIRSF" id="PIRSF006066">
    <property type="entry name" value="HI0050"/>
    <property type="match status" value="1"/>
</dbReference>
<dbReference type="Proteomes" id="UP001319827">
    <property type="component" value="Chromosome"/>
</dbReference>
<evidence type="ECO:0000313" key="9">
    <source>
        <dbReference type="EMBL" id="BCR03258.1"/>
    </source>
</evidence>
<name>A0ABM8HS35_9BACT</name>
<feature type="transmembrane region" description="Helical" evidence="7">
    <location>
        <begin position="282"/>
        <end position="306"/>
    </location>
</feature>
<dbReference type="PANTHER" id="PTHR33362:SF7">
    <property type="entry name" value="SLL1103 PROTEIN"/>
    <property type="match status" value="1"/>
</dbReference>
<evidence type="ECO:0000259" key="8">
    <source>
        <dbReference type="Pfam" id="PF06808"/>
    </source>
</evidence>
<feature type="transmembrane region" description="Helical" evidence="7">
    <location>
        <begin position="175"/>
        <end position="199"/>
    </location>
</feature>
<feature type="transmembrane region" description="Helical" evidence="7">
    <location>
        <begin position="252"/>
        <end position="270"/>
    </location>
</feature>
<dbReference type="EMBL" id="AP024355">
    <property type="protein sequence ID" value="BCR03258.1"/>
    <property type="molecule type" value="Genomic_DNA"/>
</dbReference>
<dbReference type="InterPro" id="IPR010656">
    <property type="entry name" value="DctM"/>
</dbReference>
<reference evidence="9 10" key="2">
    <citation type="journal article" date="2021" name="Int. J. Syst. Evol. Microbiol.">
        <title>Isolation and Polyphasic Characterization of Desulfuromonas versatilis sp. Nov., an Electrogenic Bacteria Capable of Versatile Metabolism Isolated from a Graphene Oxide-Reducing Enrichment Culture.</title>
        <authorList>
            <person name="Xie L."/>
            <person name="Yoshida N."/>
            <person name="Ishii S."/>
            <person name="Meng L."/>
        </authorList>
    </citation>
    <scope>NUCLEOTIDE SEQUENCE [LARGE SCALE GENOMIC DNA]</scope>
    <source>
        <strain evidence="9 10">NIT-T3</strain>
    </source>
</reference>
<feature type="transmembrane region" description="Helical" evidence="7">
    <location>
        <begin position="412"/>
        <end position="433"/>
    </location>
</feature>
<feature type="transmembrane region" description="Helical" evidence="7">
    <location>
        <begin position="97"/>
        <end position="127"/>
    </location>
</feature>
<feature type="transmembrane region" description="Helical" evidence="7">
    <location>
        <begin position="365"/>
        <end position="392"/>
    </location>
</feature>
<feature type="transmembrane region" description="Helical" evidence="7">
    <location>
        <begin position="326"/>
        <end position="353"/>
    </location>
</feature>
<feature type="transmembrane region" description="Helical" evidence="7">
    <location>
        <begin position="6"/>
        <end position="39"/>
    </location>
</feature>
<evidence type="ECO:0000256" key="2">
    <source>
        <dbReference type="ARBA" id="ARBA00022475"/>
    </source>
</evidence>
<accession>A0ABM8HS35</accession>
<protein>
    <submittedName>
        <fullName evidence="9">C4-dicarboxylate ABC transporter</fullName>
    </submittedName>
</protein>
<evidence type="ECO:0000256" key="4">
    <source>
        <dbReference type="ARBA" id="ARBA00022692"/>
    </source>
</evidence>
<evidence type="ECO:0000256" key="5">
    <source>
        <dbReference type="ARBA" id="ARBA00022989"/>
    </source>
</evidence>
<evidence type="ECO:0000313" key="10">
    <source>
        <dbReference type="Proteomes" id="UP001319827"/>
    </source>
</evidence>
<keyword evidence="2" id="KW-1003">Cell membrane</keyword>
<feature type="transmembrane region" description="Helical" evidence="7">
    <location>
        <begin position="51"/>
        <end position="73"/>
    </location>
</feature>
<dbReference type="NCBIfam" id="TIGR00786">
    <property type="entry name" value="dctM"/>
    <property type="match status" value="1"/>
</dbReference>
<evidence type="ECO:0000256" key="3">
    <source>
        <dbReference type="ARBA" id="ARBA00022519"/>
    </source>
</evidence>
<dbReference type="Pfam" id="PF06808">
    <property type="entry name" value="DctM"/>
    <property type="match status" value="1"/>
</dbReference>
<comment type="subcellular location">
    <subcellularLocation>
        <location evidence="1">Cell inner membrane</location>
        <topology evidence="1">Multi-pass membrane protein</topology>
    </subcellularLocation>
</comment>
<dbReference type="PANTHER" id="PTHR33362">
    <property type="entry name" value="SIALIC ACID TRAP TRANSPORTER PERMEASE PROTEIN SIAT-RELATED"/>
    <property type="match status" value="1"/>
</dbReference>
<evidence type="ECO:0000256" key="1">
    <source>
        <dbReference type="ARBA" id="ARBA00004429"/>
    </source>
</evidence>
<evidence type="ECO:0000256" key="6">
    <source>
        <dbReference type="ARBA" id="ARBA00023136"/>
    </source>
</evidence>
<proteinExistence type="predicted"/>
<keyword evidence="10" id="KW-1185">Reference proteome</keyword>
<keyword evidence="6 7" id="KW-0472">Membrane</keyword>
<feature type="domain" description="TRAP C4-dicarboxylate transport system permease DctM subunit" evidence="8">
    <location>
        <begin position="10"/>
        <end position="428"/>
    </location>
</feature>
<keyword evidence="4 7" id="KW-0812">Transmembrane</keyword>
<feature type="transmembrane region" description="Helical" evidence="7">
    <location>
        <begin position="139"/>
        <end position="163"/>
    </location>
</feature>
<reference evidence="9 10" key="1">
    <citation type="journal article" date="2016" name="C (Basel)">
        <title>Selective Growth of and Electricity Production by Marine Exoelectrogenic Bacteria in Self-Aggregated Hydrogel of Microbially Reduced Graphene Oxide.</title>
        <authorList>
            <person name="Yoshida N."/>
            <person name="Goto Y."/>
            <person name="Miyata Y."/>
        </authorList>
    </citation>
    <scope>NUCLEOTIDE SEQUENCE [LARGE SCALE GENOMIC DNA]</scope>
    <source>
        <strain evidence="9 10">NIT-T3</strain>
    </source>
</reference>
<feature type="transmembrane region" description="Helical" evidence="7">
    <location>
        <begin position="227"/>
        <end position="246"/>
    </location>
</feature>
<dbReference type="InterPro" id="IPR004681">
    <property type="entry name" value="TRAP_DctM"/>
</dbReference>
<gene>
    <name evidence="9" type="ORF">DESUT3_03270</name>
</gene>